<gene>
    <name evidence="1" type="ORF">TUBRATIS_25100</name>
</gene>
<evidence type="ECO:0000313" key="1">
    <source>
        <dbReference type="EMBL" id="RVD91050.1"/>
    </source>
</evidence>
<dbReference type="EMBL" id="RCSS01000667">
    <property type="protein sequence ID" value="RVD91050.1"/>
    <property type="molecule type" value="Genomic_DNA"/>
</dbReference>
<evidence type="ECO:0000313" key="2">
    <source>
        <dbReference type="Proteomes" id="UP000282876"/>
    </source>
</evidence>
<comment type="caution">
    <text evidence="1">The sequence shown here is derived from an EMBL/GenBank/DDBJ whole genome shotgun (WGS) entry which is preliminary data.</text>
</comment>
<dbReference type="Proteomes" id="UP000282876">
    <property type="component" value="Unassembled WGS sequence"/>
</dbReference>
<protein>
    <submittedName>
        <fullName evidence="1">Uncharacterized protein</fullName>
    </submittedName>
</protein>
<dbReference type="OrthoDB" id="2191343at2759"/>
<accession>A0A437AIR3</accession>
<name>A0A437AIR3_9MICR</name>
<dbReference type="AlphaFoldDB" id="A0A437AIR3"/>
<sequence>MVKKRIRLTMNRKNKLKIKQEKVNKLEINNLEKEISLEKENQTNIHTPKLDIINDKLINILKNEPEFNLQIITLMPLHEFTLYLKSNKIKFKILKNDSNLNEKTVYLFKEPIKVLGKKNILFNNKINFDFIPFYLHELKKENREMILENDKKFKESLLSLSYDEALVLMHTRKNKFNEISNGIVSYDIKFDNNFYILALLNSLIKKGYVKFNRNFYSWAVSKEILIFYAKKYDFPLEFVL</sequence>
<dbReference type="VEuPathDB" id="MicrosporidiaDB:TUBRATIS_25100"/>
<organism evidence="1 2">
    <name type="scientific">Tubulinosema ratisbonensis</name>
    <dbReference type="NCBI Taxonomy" id="291195"/>
    <lineage>
        <taxon>Eukaryota</taxon>
        <taxon>Fungi</taxon>
        <taxon>Fungi incertae sedis</taxon>
        <taxon>Microsporidia</taxon>
        <taxon>Tubulinosematoidea</taxon>
        <taxon>Tubulinosematidae</taxon>
        <taxon>Tubulinosema</taxon>
    </lineage>
</organism>
<keyword evidence="2" id="KW-1185">Reference proteome</keyword>
<proteinExistence type="predicted"/>
<reference evidence="1 2" key="1">
    <citation type="submission" date="2018-10" db="EMBL/GenBank/DDBJ databases">
        <title>Draft genome sequence of the microsporidian Tubulinosema ratisbonensis.</title>
        <authorList>
            <person name="Polonais V."/>
            <person name="Peyretaillade E."/>
            <person name="Niehus S."/>
            <person name="Wawrzyniak I."/>
            <person name="Franchet A."/>
            <person name="Gaspin C."/>
            <person name="Reichstadt M."/>
            <person name="Belser C."/>
            <person name="Labadie K."/>
            <person name="Delbac F."/>
            <person name="Ferrandon D."/>
        </authorList>
    </citation>
    <scope>NUCLEOTIDE SEQUENCE [LARGE SCALE GENOMIC DNA]</scope>
    <source>
        <strain evidence="1 2">Franzen</strain>
    </source>
</reference>